<dbReference type="InterPro" id="IPR036412">
    <property type="entry name" value="HAD-like_sf"/>
</dbReference>
<evidence type="ECO:0000313" key="1">
    <source>
        <dbReference type="EMBL" id="MBB5558655.1"/>
    </source>
</evidence>
<proteinExistence type="predicted"/>
<dbReference type="EMBL" id="JACHBC010000001">
    <property type="protein sequence ID" value="MBB5558655.1"/>
    <property type="molecule type" value="Genomic_DNA"/>
</dbReference>
<dbReference type="RefSeq" id="WP_246720281.1">
    <property type="nucleotide sequence ID" value="NZ_JACHBB010000001.1"/>
</dbReference>
<keyword evidence="2" id="KW-1185">Reference proteome</keyword>
<dbReference type="Gene3D" id="3.40.50.1000">
    <property type="entry name" value="HAD superfamily/HAD-like"/>
    <property type="match status" value="1"/>
</dbReference>
<organism evidence="1 2">
    <name type="scientific">Rhizobium lentis</name>
    <dbReference type="NCBI Taxonomy" id="1138194"/>
    <lineage>
        <taxon>Bacteria</taxon>
        <taxon>Pseudomonadati</taxon>
        <taxon>Pseudomonadota</taxon>
        <taxon>Alphaproteobacteria</taxon>
        <taxon>Hyphomicrobiales</taxon>
        <taxon>Rhizobiaceae</taxon>
        <taxon>Rhizobium/Agrobacterium group</taxon>
        <taxon>Rhizobium</taxon>
    </lineage>
</organism>
<name>A0A7W8UIJ5_9HYPH</name>
<dbReference type="AlphaFoldDB" id="A0A7W8UIJ5"/>
<dbReference type="Proteomes" id="UP000528824">
    <property type="component" value="Unassembled WGS sequence"/>
</dbReference>
<gene>
    <name evidence="1" type="ORF">GGI59_000282</name>
</gene>
<comment type="caution">
    <text evidence="1">The sequence shown here is derived from an EMBL/GenBank/DDBJ whole genome shotgun (WGS) entry which is preliminary data.</text>
</comment>
<evidence type="ECO:0000313" key="2">
    <source>
        <dbReference type="Proteomes" id="UP000528824"/>
    </source>
</evidence>
<protein>
    <submittedName>
        <fullName evidence="1">Beta-phosphoglucomutase-like phosphatase (HAD superfamily)</fullName>
    </submittedName>
</protein>
<dbReference type="SUPFAM" id="SSF56784">
    <property type="entry name" value="HAD-like"/>
    <property type="match status" value="1"/>
</dbReference>
<accession>A0A7W8UIJ5</accession>
<dbReference type="InterPro" id="IPR023214">
    <property type="entry name" value="HAD_sf"/>
</dbReference>
<reference evidence="1 2" key="1">
    <citation type="submission" date="2020-08" db="EMBL/GenBank/DDBJ databases">
        <title>Genomic Encyclopedia of Type Strains, Phase IV (KMG-V): Genome sequencing to study the core and pangenomes of soil and plant-associated prokaryotes.</title>
        <authorList>
            <person name="Whitman W."/>
        </authorList>
    </citation>
    <scope>NUCLEOTIDE SEQUENCE [LARGE SCALE GENOMIC DNA]</scope>
    <source>
        <strain evidence="1 2">SEMIA 4034</strain>
    </source>
</reference>
<dbReference type="Gene3D" id="1.10.150.240">
    <property type="entry name" value="Putative phosphatase, domain 2"/>
    <property type="match status" value="1"/>
</dbReference>
<dbReference type="InterPro" id="IPR023198">
    <property type="entry name" value="PGP-like_dom2"/>
</dbReference>
<sequence>MKLTIYDCDGVLVNSEEIYLAAELEFLASIGASFERKAYMQSFMRLSPGMWEAKLQNCVGAKT</sequence>